<feature type="region of interest" description="Disordered" evidence="1">
    <location>
        <begin position="1"/>
        <end position="23"/>
    </location>
</feature>
<dbReference type="EC" id="3.4.21.53" evidence="2"/>
<dbReference type="GO" id="GO:0006508">
    <property type="term" value="P:proteolysis"/>
    <property type="evidence" value="ECO:0007669"/>
    <property type="project" value="UniProtKB-KW"/>
</dbReference>
<dbReference type="EMBL" id="UGRI01000001">
    <property type="protein sequence ID" value="SUA21680.1"/>
    <property type="molecule type" value="Genomic_DNA"/>
</dbReference>
<accession>A0A378VZD8</accession>
<protein>
    <submittedName>
        <fullName evidence="2">ATP-dependent Lon protease</fullName>
        <ecNumber evidence="2">3.4.21.53</ecNumber>
    </submittedName>
</protein>
<gene>
    <name evidence="2" type="primary">lon_2</name>
    <name evidence="2" type="ORF">NCTC11421_01593</name>
</gene>
<organism evidence="2">
    <name type="scientific">Neisseria gonorrhoeae</name>
    <dbReference type="NCBI Taxonomy" id="485"/>
    <lineage>
        <taxon>Bacteria</taxon>
        <taxon>Pseudomonadati</taxon>
        <taxon>Pseudomonadota</taxon>
        <taxon>Betaproteobacteria</taxon>
        <taxon>Neisseriales</taxon>
        <taxon>Neisseriaceae</taxon>
        <taxon>Neisseria</taxon>
    </lineage>
</organism>
<dbReference type="AlphaFoldDB" id="A0A378VZD8"/>
<evidence type="ECO:0000313" key="2">
    <source>
        <dbReference type="EMBL" id="SUA21680.1"/>
    </source>
</evidence>
<name>A0A378VZD8_NEIGO</name>
<reference evidence="2" key="1">
    <citation type="submission" date="2018-06" db="EMBL/GenBank/DDBJ databases">
        <authorList>
            <consortium name="Pathogen Informatics"/>
            <person name="Doyle S."/>
        </authorList>
    </citation>
    <scope>NUCLEOTIDE SEQUENCE [LARGE SCALE GENOMIC DNA]</scope>
    <source>
        <strain evidence="2">NCTC11421</strain>
    </source>
</reference>
<keyword evidence="2" id="KW-0378">Hydrolase</keyword>
<feature type="compositionally biased region" description="Basic and acidic residues" evidence="1">
    <location>
        <begin position="1"/>
        <end position="17"/>
    </location>
</feature>
<dbReference type="GO" id="GO:0004252">
    <property type="term" value="F:serine-type endopeptidase activity"/>
    <property type="evidence" value="ECO:0007669"/>
    <property type="project" value="UniProtKB-EC"/>
</dbReference>
<keyword evidence="2" id="KW-0645">Protease</keyword>
<proteinExistence type="predicted"/>
<sequence length="68" mass="7566">MQITLNEDKKRLSETKKTSKAKPRAVKVNEKTYMTTWACAASITALPKVKTASDRLPVWLGRKSAANC</sequence>
<evidence type="ECO:0000256" key="1">
    <source>
        <dbReference type="SAM" id="MobiDB-lite"/>
    </source>
</evidence>